<dbReference type="InterPro" id="IPR010093">
    <property type="entry name" value="SinI_DNA-bd"/>
</dbReference>
<dbReference type="AlphaFoldDB" id="A0A1Y4LS00"/>
<dbReference type="STRING" id="501571.GCA_900143195_02901"/>
<dbReference type="EMBL" id="NFKL01000006">
    <property type="protein sequence ID" value="OUP59423.1"/>
    <property type="molecule type" value="Genomic_DNA"/>
</dbReference>
<reference evidence="3" key="1">
    <citation type="submission" date="2017-04" db="EMBL/GenBank/DDBJ databases">
        <title>Function of individual gut microbiota members based on whole genome sequencing of pure cultures obtained from chicken caecum.</title>
        <authorList>
            <person name="Medvecky M."/>
            <person name="Cejkova D."/>
            <person name="Polansky O."/>
            <person name="Karasova D."/>
            <person name="Kubasova T."/>
            <person name="Cizek A."/>
            <person name="Rychlik I."/>
        </authorList>
    </citation>
    <scope>NUCLEOTIDE SEQUENCE [LARGE SCALE GENOMIC DNA]</scope>
    <source>
        <strain evidence="3">An179</strain>
    </source>
</reference>
<proteinExistence type="predicted"/>
<dbReference type="GO" id="GO:0003677">
    <property type="term" value="F:DNA binding"/>
    <property type="evidence" value="ECO:0007669"/>
    <property type="project" value="UniProtKB-KW"/>
</dbReference>
<keyword evidence="2" id="KW-0238">DNA-binding</keyword>
<dbReference type="Pfam" id="PF12728">
    <property type="entry name" value="HTH_17"/>
    <property type="match status" value="1"/>
</dbReference>
<comment type="caution">
    <text evidence="2">The sequence shown here is derived from an EMBL/GenBank/DDBJ whole genome shotgun (WGS) entry which is preliminary data.</text>
</comment>
<dbReference type="RefSeq" id="WP_016148205.1">
    <property type="nucleotide sequence ID" value="NZ_CABKSA010000002.1"/>
</dbReference>
<dbReference type="NCBIfam" id="TIGR01764">
    <property type="entry name" value="excise"/>
    <property type="match status" value="1"/>
</dbReference>
<gene>
    <name evidence="2" type="ORF">B5F15_05055</name>
</gene>
<feature type="domain" description="Helix-turn-helix" evidence="1">
    <location>
        <begin position="4"/>
        <end position="52"/>
    </location>
</feature>
<dbReference type="InterPro" id="IPR009061">
    <property type="entry name" value="DNA-bd_dom_put_sf"/>
</dbReference>
<accession>A0A1Y4LS00</accession>
<organism evidence="2 3">
    <name type="scientific">Butyricicoccus pullicaecorum</name>
    <dbReference type="NCBI Taxonomy" id="501571"/>
    <lineage>
        <taxon>Bacteria</taxon>
        <taxon>Bacillati</taxon>
        <taxon>Bacillota</taxon>
        <taxon>Clostridia</taxon>
        <taxon>Eubacteriales</taxon>
        <taxon>Butyricicoccaceae</taxon>
        <taxon>Butyricicoccus</taxon>
    </lineage>
</organism>
<sequence length="55" mass="6222">MNRLLTVKEVAALLQTSRVQVRRMIQSGELAALKVGREYRIPLEALQEFIRAALA</sequence>
<dbReference type="Proteomes" id="UP000195326">
    <property type="component" value="Unassembled WGS sequence"/>
</dbReference>
<evidence type="ECO:0000313" key="2">
    <source>
        <dbReference type="EMBL" id="OUP59423.1"/>
    </source>
</evidence>
<dbReference type="SUPFAM" id="SSF46955">
    <property type="entry name" value="Putative DNA-binding domain"/>
    <property type="match status" value="1"/>
</dbReference>
<evidence type="ECO:0000259" key="1">
    <source>
        <dbReference type="Pfam" id="PF12728"/>
    </source>
</evidence>
<dbReference type="InterPro" id="IPR041657">
    <property type="entry name" value="HTH_17"/>
</dbReference>
<evidence type="ECO:0000313" key="3">
    <source>
        <dbReference type="Proteomes" id="UP000195326"/>
    </source>
</evidence>
<protein>
    <submittedName>
        <fullName evidence="2">DNA-binding protein</fullName>
    </submittedName>
</protein>
<name>A0A1Y4LS00_9FIRM</name>